<comment type="caution">
    <text evidence="1">The sequence shown here is derived from an EMBL/GenBank/DDBJ whole genome shotgun (WGS) entry which is preliminary data.</text>
</comment>
<dbReference type="AlphaFoldDB" id="A0A0V0TT21"/>
<accession>A0A0V0TT21</accession>
<sequence length="86" mass="10271">MVRMNRAPDGATHTKVSLSFDYIADEETALLHHFQNFHVNPGQKMLLLITSTWTFQRFYYISVYFLHYQRSYCQKIIFTSERSDTL</sequence>
<gene>
    <name evidence="1" type="ORF">T05_2629</name>
</gene>
<name>A0A0V0TT21_9BILA</name>
<protein>
    <submittedName>
        <fullName evidence="1">Uncharacterized protein</fullName>
    </submittedName>
</protein>
<dbReference type="Proteomes" id="UP000055048">
    <property type="component" value="Unassembled WGS sequence"/>
</dbReference>
<proteinExistence type="predicted"/>
<evidence type="ECO:0000313" key="2">
    <source>
        <dbReference type="Proteomes" id="UP000055048"/>
    </source>
</evidence>
<dbReference type="EMBL" id="JYDJ01000150">
    <property type="protein sequence ID" value="KRX42196.1"/>
    <property type="molecule type" value="Genomic_DNA"/>
</dbReference>
<organism evidence="1 2">
    <name type="scientific">Trichinella murrelli</name>
    <dbReference type="NCBI Taxonomy" id="144512"/>
    <lineage>
        <taxon>Eukaryota</taxon>
        <taxon>Metazoa</taxon>
        <taxon>Ecdysozoa</taxon>
        <taxon>Nematoda</taxon>
        <taxon>Enoplea</taxon>
        <taxon>Dorylaimia</taxon>
        <taxon>Trichinellida</taxon>
        <taxon>Trichinellidae</taxon>
        <taxon>Trichinella</taxon>
    </lineage>
</organism>
<reference evidence="1 2" key="1">
    <citation type="submission" date="2015-01" db="EMBL/GenBank/DDBJ databases">
        <title>Evolution of Trichinella species and genotypes.</title>
        <authorList>
            <person name="Korhonen P.K."/>
            <person name="Edoardo P."/>
            <person name="Giuseppe L.R."/>
            <person name="Gasser R.B."/>
        </authorList>
    </citation>
    <scope>NUCLEOTIDE SEQUENCE [LARGE SCALE GENOMIC DNA]</scope>
    <source>
        <strain evidence="1">ISS417</strain>
    </source>
</reference>
<evidence type="ECO:0000313" key="1">
    <source>
        <dbReference type="EMBL" id="KRX42196.1"/>
    </source>
</evidence>
<keyword evidence="2" id="KW-1185">Reference proteome</keyword>